<dbReference type="EMBL" id="GBXM01017042">
    <property type="protein sequence ID" value="JAH91535.1"/>
    <property type="molecule type" value="Transcribed_RNA"/>
</dbReference>
<reference evidence="1" key="2">
    <citation type="journal article" date="2015" name="Fish Shellfish Immunol.">
        <title>Early steps in the European eel (Anguilla anguilla)-Vibrio vulnificus interaction in the gills: Role of the RtxA13 toxin.</title>
        <authorList>
            <person name="Callol A."/>
            <person name="Pajuelo D."/>
            <person name="Ebbesson L."/>
            <person name="Teles M."/>
            <person name="MacKenzie S."/>
            <person name="Amaro C."/>
        </authorList>
    </citation>
    <scope>NUCLEOTIDE SEQUENCE</scope>
</reference>
<name>A0A0E9WPM6_ANGAN</name>
<sequence length="36" mass="4338">MLQPRGDSDLRCNCVFVFFFFLCREESEMRYTVVAK</sequence>
<reference evidence="1" key="1">
    <citation type="submission" date="2014-11" db="EMBL/GenBank/DDBJ databases">
        <authorList>
            <person name="Amaro Gonzalez C."/>
        </authorList>
    </citation>
    <scope>NUCLEOTIDE SEQUENCE</scope>
</reference>
<protein>
    <submittedName>
        <fullName evidence="1">Uncharacterized protein</fullName>
    </submittedName>
</protein>
<proteinExistence type="predicted"/>
<dbReference type="AlphaFoldDB" id="A0A0E9WPM6"/>
<accession>A0A0E9WPM6</accession>
<organism evidence="1">
    <name type="scientific">Anguilla anguilla</name>
    <name type="common">European freshwater eel</name>
    <name type="synonym">Muraena anguilla</name>
    <dbReference type="NCBI Taxonomy" id="7936"/>
    <lineage>
        <taxon>Eukaryota</taxon>
        <taxon>Metazoa</taxon>
        <taxon>Chordata</taxon>
        <taxon>Craniata</taxon>
        <taxon>Vertebrata</taxon>
        <taxon>Euteleostomi</taxon>
        <taxon>Actinopterygii</taxon>
        <taxon>Neopterygii</taxon>
        <taxon>Teleostei</taxon>
        <taxon>Anguilliformes</taxon>
        <taxon>Anguillidae</taxon>
        <taxon>Anguilla</taxon>
    </lineage>
</organism>
<evidence type="ECO:0000313" key="1">
    <source>
        <dbReference type="EMBL" id="JAH91535.1"/>
    </source>
</evidence>